<dbReference type="EMBL" id="MVGC01000751">
    <property type="protein sequence ID" value="RJE17720.1"/>
    <property type="molecule type" value="Genomic_DNA"/>
</dbReference>
<evidence type="ECO:0000256" key="1">
    <source>
        <dbReference type="SAM" id="MobiDB-lite"/>
    </source>
</evidence>
<evidence type="ECO:0000313" key="3">
    <source>
        <dbReference type="Proteomes" id="UP000266188"/>
    </source>
</evidence>
<accession>A0A3A2Z4Q1</accession>
<dbReference type="OrthoDB" id="3979469at2759"/>
<organism evidence="2 3">
    <name type="scientific">Aspergillus sclerotialis</name>
    <dbReference type="NCBI Taxonomy" id="2070753"/>
    <lineage>
        <taxon>Eukaryota</taxon>
        <taxon>Fungi</taxon>
        <taxon>Dikarya</taxon>
        <taxon>Ascomycota</taxon>
        <taxon>Pezizomycotina</taxon>
        <taxon>Eurotiomycetes</taxon>
        <taxon>Eurotiomycetidae</taxon>
        <taxon>Eurotiales</taxon>
        <taxon>Aspergillaceae</taxon>
        <taxon>Aspergillus</taxon>
        <taxon>Aspergillus subgen. Polypaecilum</taxon>
    </lineage>
</organism>
<dbReference type="PANTHER" id="PTHR39153">
    <property type="entry name" value="AGR244WP"/>
    <property type="match status" value="1"/>
</dbReference>
<comment type="caution">
    <text evidence="2">The sequence shown here is derived from an EMBL/GenBank/DDBJ whole genome shotgun (WGS) entry which is preliminary data.</text>
</comment>
<name>A0A3A2Z4Q1_9EURO</name>
<dbReference type="InterPro" id="IPR038882">
    <property type="entry name" value="Rcf3"/>
</dbReference>
<dbReference type="Proteomes" id="UP000266188">
    <property type="component" value="Unassembled WGS sequence"/>
</dbReference>
<proteinExistence type="predicted"/>
<keyword evidence="3" id="KW-1185">Reference proteome</keyword>
<sequence length="151" mass="17207">MPSSPNQKADFEPPEEITSEALTGFLAGAFKYGSVSILAHMILDLPHPFTFSQSAPPTTPESPPRRQSPISKEYIRSRFFYRPLEGLSDFLSPTARIYRGLTPQFKVFLQIAAMTLGGWVWAEKRVMEYNDLIRKTKRAERVRAQEKSLLE</sequence>
<gene>
    <name evidence="2" type="ORF">PHISCL_09946</name>
</gene>
<evidence type="ECO:0000313" key="2">
    <source>
        <dbReference type="EMBL" id="RJE17720.1"/>
    </source>
</evidence>
<dbReference type="AlphaFoldDB" id="A0A3A2Z4Q1"/>
<protein>
    <submittedName>
        <fullName evidence="2">Uncharacterized protein</fullName>
    </submittedName>
</protein>
<feature type="region of interest" description="Disordered" evidence="1">
    <location>
        <begin position="52"/>
        <end position="71"/>
    </location>
</feature>
<reference evidence="3" key="1">
    <citation type="submission" date="2017-02" db="EMBL/GenBank/DDBJ databases">
        <authorList>
            <person name="Tafer H."/>
            <person name="Lopandic K."/>
        </authorList>
    </citation>
    <scope>NUCLEOTIDE SEQUENCE [LARGE SCALE GENOMIC DNA]</scope>
    <source>
        <strain evidence="3">CBS 366.77</strain>
    </source>
</reference>
<dbReference type="PANTHER" id="PTHR39153:SF1">
    <property type="entry name" value="AGR244WP"/>
    <property type="match status" value="1"/>
</dbReference>